<feature type="signal peptide" evidence="2">
    <location>
        <begin position="1"/>
        <end position="21"/>
    </location>
</feature>
<evidence type="ECO:0000313" key="5">
    <source>
        <dbReference type="Proteomes" id="UP000807306"/>
    </source>
</evidence>
<dbReference type="InterPro" id="IPR056884">
    <property type="entry name" value="NPHP3-like_N"/>
</dbReference>
<feature type="domain" description="Nephrocystin 3-like N-terminal" evidence="3">
    <location>
        <begin position="9"/>
        <end position="161"/>
    </location>
</feature>
<evidence type="ECO:0000259" key="3">
    <source>
        <dbReference type="Pfam" id="PF24883"/>
    </source>
</evidence>
<comment type="caution">
    <text evidence="4">The sequence shown here is derived from an EMBL/GenBank/DDBJ whole genome shotgun (WGS) entry which is preliminary data.</text>
</comment>
<protein>
    <recommendedName>
        <fullName evidence="3">Nephrocystin 3-like N-terminal domain-containing protein</fullName>
    </recommendedName>
</protein>
<reference evidence="4" key="1">
    <citation type="submission" date="2020-11" db="EMBL/GenBank/DDBJ databases">
        <authorList>
            <consortium name="DOE Joint Genome Institute"/>
            <person name="Ahrendt S."/>
            <person name="Riley R."/>
            <person name="Andreopoulos W."/>
            <person name="Labutti K."/>
            <person name="Pangilinan J."/>
            <person name="Ruiz-Duenas F.J."/>
            <person name="Barrasa J.M."/>
            <person name="Sanchez-Garcia M."/>
            <person name="Camarero S."/>
            <person name="Miyauchi S."/>
            <person name="Serrano A."/>
            <person name="Linde D."/>
            <person name="Babiker R."/>
            <person name="Drula E."/>
            <person name="Ayuso-Fernandez I."/>
            <person name="Pacheco R."/>
            <person name="Padilla G."/>
            <person name="Ferreira P."/>
            <person name="Barriuso J."/>
            <person name="Kellner H."/>
            <person name="Castanera R."/>
            <person name="Alfaro M."/>
            <person name="Ramirez L."/>
            <person name="Pisabarro A.G."/>
            <person name="Kuo A."/>
            <person name="Tritt A."/>
            <person name="Lipzen A."/>
            <person name="He G."/>
            <person name="Yan M."/>
            <person name="Ng V."/>
            <person name="Cullen D."/>
            <person name="Martin F."/>
            <person name="Rosso M.-N."/>
            <person name="Henrissat B."/>
            <person name="Hibbett D."/>
            <person name="Martinez A.T."/>
            <person name="Grigoriev I.V."/>
        </authorList>
    </citation>
    <scope>NUCLEOTIDE SEQUENCE</scope>
    <source>
        <strain evidence="4">CBS 506.95</strain>
    </source>
</reference>
<gene>
    <name evidence="4" type="ORF">CPB83DRAFT_459613</name>
</gene>
<proteinExistence type="predicted"/>
<keyword evidence="1" id="KW-0677">Repeat</keyword>
<evidence type="ECO:0000256" key="2">
    <source>
        <dbReference type="SAM" id="SignalP"/>
    </source>
</evidence>
<dbReference type="EMBL" id="MU157870">
    <property type="protein sequence ID" value="KAF9526553.1"/>
    <property type="molecule type" value="Genomic_DNA"/>
</dbReference>
<feature type="chain" id="PRO_5040450737" description="Nephrocystin 3-like N-terminal domain-containing protein" evidence="2">
    <location>
        <begin position="22"/>
        <end position="406"/>
    </location>
</feature>
<evidence type="ECO:0000256" key="1">
    <source>
        <dbReference type="ARBA" id="ARBA00022737"/>
    </source>
</evidence>
<dbReference type="AlphaFoldDB" id="A0A9P6EBU1"/>
<dbReference type="Pfam" id="PF24883">
    <property type="entry name" value="NPHP3_N"/>
    <property type="match status" value="1"/>
</dbReference>
<accession>A0A9P6EBU1</accession>
<dbReference type="Proteomes" id="UP000807306">
    <property type="component" value="Unassembled WGS sequence"/>
</dbReference>
<dbReference type="OrthoDB" id="3014077at2759"/>
<keyword evidence="5" id="KW-1185">Reference proteome</keyword>
<name>A0A9P6EBU1_9AGAR</name>
<evidence type="ECO:0000313" key="4">
    <source>
        <dbReference type="EMBL" id="KAF9526553.1"/>
    </source>
</evidence>
<organism evidence="4 5">
    <name type="scientific">Crepidotus variabilis</name>
    <dbReference type="NCBI Taxonomy" id="179855"/>
    <lineage>
        <taxon>Eukaryota</taxon>
        <taxon>Fungi</taxon>
        <taxon>Dikarya</taxon>
        <taxon>Basidiomycota</taxon>
        <taxon>Agaricomycotina</taxon>
        <taxon>Agaricomycetes</taxon>
        <taxon>Agaricomycetidae</taxon>
        <taxon>Agaricales</taxon>
        <taxon>Agaricineae</taxon>
        <taxon>Crepidotaceae</taxon>
        <taxon>Crepidotus</taxon>
    </lineage>
</organism>
<keyword evidence="2" id="KW-0732">Signal</keyword>
<dbReference type="PANTHER" id="PTHR10039:SF14">
    <property type="entry name" value="NACHT DOMAIN-CONTAINING PROTEIN"/>
    <property type="match status" value="1"/>
</dbReference>
<dbReference type="InterPro" id="IPR027417">
    <property type="entry name" value="P-loop_NTPase"/>
</dbReference>
<dbReference type="SUPFAM" id="SSF52540">
    <property type="entry name" value="P-loop containing nucleoside triphosphate hydrolases"/>
    <property type="match status" value="1"/>
</dbReference>
<dbReference type="Gene3D" id="3.40.50.300">
    <property type="entry name" value="P-loop containing nucleotide triphosphate hydrolases"/>
    <property type="match status" value="1"/>
</dbReference>
<dbReference type="PANTHER" id="PTHR10039">
    <property type="entry name" value="AMELOGENIN"/>
    <property type="match status" value="1"/>
</dbReference>
<sequence length="406" mass="45423">MEQITTAVASCILWLYGAAGAGKSSIAQSIAELCSEKGLLIGSFFFFRAAPLRNNPKRLSASLAYQLAQAMPFTLPHIAACITTNPAIFESSLQEQITKLFVQPLCKGYAEYPGLSNQPKLIILDGLDECDKPSVQQHILVALAKVFQGTTLPIVVLVASRPETHISATFESSDELSHIQTAHIGLNNDYDSDKDIRIFLNSKFTSMKRSHPFRQYIPDQWPNVKDIDYIVQKASGQFIFPATIVRYVEFGECKPHEQLRIVVDGSKRFASELGDSPFKEIDALYLHIFSGVRNIVLVLAIIFIRLDLHKLATTSATHPRTIETHLRLLPGDVHTQLSALASLLKFEGADQPIRLFHASLEDFLIDKRRSRGFYIKQPKVRAHLAKMYICRVLEPGSYSFNPPNKL</sequence>